<evidence type="ECO:0000313" key="5">
    <source>
        <dbReference type="EMBL" id="QSZ30618.1"/>
    </source>
</evidence>
<protein>
    <recommendedName>
        <fullName evidence="4">Mediator of RNA polymerase II transcription subunit 11</fullName>
    </recommendedName>
    <alternativeName>
        <fullName evidence="4">Mediator complex subunit 11</fullName>
    </alternativeName>
</protein>
<comment type="subcellular location">
    <subcellularLocation>
        <location evidence="1 4">Nucleus</location>
    </subcellularLocation>
</comment>
<name>A0A8A3P898_9HELO</name>
<sequence length="199" mass="22047">MSPPPPPSPSPEENQASAFRPFTKAERIQQLNEIDKSILQLVQTAGQTLKILTATSQESGDTQSPQEKRHAFEDASNLYLKTLQSIDVRLRRQILGLEEADIIPADKAKSKNKSKGPAEVVETRRLAVPGNMVGNKIDDVSMEGGMGNLDIGFLNSRSGRVGRDMEAELWAKSRKFLEDLDTGNYNGQRISERKDLGKR</sequence>
<keyword evidence="6" id="KW-1185">Reference proteome</keyword>
<dbReference type="Pfam" id="PF10280">
    <property type="entry name" value="Med11"/>
    <property type="match status" value="1"/>
</dbReference>
<dbReference type="InterPro" id="IPR019404">
    <property type="entry name" value="Mediator_Med11"/>
</dbReference>
<comment type="subunit">
    <text evidence="4">Component of the Mediator complex.</text>
</comment>
<dbReference type="Gene3D" id="1.10.287.3490">
    <property type="match status" value="1"/>
</dbReference>
<dbReference type="EMBL" id="CP063406">
    <property type="protein sequence ID" value="QSZ30618.1"/>
    <property type="molecule type" value="Genomic_DNA"/>
</dbReference>
<proteinExistence type="inferred from homology"/>
<dbReference type="GO" id="GO:0016592">
    <property type="term" value="C:mediator complex"/>
    <property type="evidence" value="ECO:0007669"/>
    <property type="project" value="InterPro"/>
</dbReference>
<comment type="similarity">
    <text evidence="2 4">Belongs to the Mediator complex subunit 11 family.</text>
</comment>
<keyword evidence="3 4" id="KW-0539">Nucleus</keyword>
<evidence type="ECO:0000256" key="4">
    <source>
        <dbReference type="RuleBase" id="RU364147"/>
    </source>
</evidence>
<keyword evidence="4" id="KW-0805">Transcription regulation</keyword>
<keyword evidence="4" id="KW-0010">Activator</keyword>
<keyword evidence="4" id="KW-0804">Transcription</keyword>
<gene>
    <name evidence="4" type="primary">MED11</name>
    <name evidence="5" type="ORF">DSL72_000175</name>
</gene>
<evidence type="ECO:0000256" key="1">
    <source>
        <dbReference type="ARBA" id="ARBA00004123"/>
    </source>
</evidence>
<dbReference type="GO" id="GO:0003712">
    <property type="term" value="F:transcription coregulator activity"/>
    <property type="evidence" value="ECO:0007669"/>
    <property type="project" value="InterPro"/>
</dbReference>
<dbReference type="Proteomes" id="UP000672032">
    <property type="component" value="Chromosome 2"/>
</dbReference>
<accession>A0A8A3P898</accession>
<dbReference type="PANTHER" id="PTHR22890">
    <property type="entry name" value="MEDIATOR OF RNA POLYMERASE II TRANSCRIPTION SUBUNIT 11"/>
    <property type="match status" value="1"/>
</dbReference>
<dbReference type="OrthoDB" id="5418434at2759"/>
<comment type="function">
    <text evidence="4">Component of the Mediator complex, a coactivator involved in the regulated transcription of nearly all RNA polymerase II-dependent genes. Mediator functions as a bridge to convey information from gene-specific regulatory proteins to the basal RNA polymerase II transcription machinery. Mediator is recruited to promoters by direct interactions with regulatory proteins and serves as a scaffold for the assembly of a functional pre-initiation complex with RNA polymerase II and the general transcription factors.</text>
</comment>
<reference evidence="5" key="1">
    <citation type="submission" date="2020-10" db="EMBL/GenBank/DDBJ databases">
        <title>Genome Sequence of Monilinia vaccinii-corymbosi Sheds Light on Mummy Berry Disease Infection of Blueberry and Mating Type.</title>
        <authorList>
            <person name="Yow A.G."/>
            <person name="Zhang Y."/>
            <person name="Bansal K."/>
            <person name="Eacker S.M."/>
            <person name="Sullivan S."/>
            <person name="Liachko I."/>
            <person name="Cubeta M.A."/>
            <person name="Rollins J.A."/>
            <person name="Ashrafi H."/>
        </authorList>
    </citation>
    <scope>NUCLEOTIDE SEQUENCE</scope>
    <source>
        <strain evidence="5">RL-1</strain>
    </source>
</reference>
<evidence type="ECO:0000256" key="2">
    <source>
        <dbReference type="ARBA" id="ARBA00008186"/>
    </source>
</evidence>
<organism evidence="5 6">
    <name type="scientific">Monilinia vaccinii-corymbosi</name>
    <dbReference type="NCBI Taxonomy" id="61207"/>
    <lineage>
        <taxon>Eukaryota</taxon>
        <taxon>Fungi</taxon>
        <taxon>Dikarya</taxon>
        <taxon>Ascomycota</taxon>
        <taxon>Pezizomycotina</taxon>
        <taxon>Leotiomycetes</taxon>
        <taxon>Helotiales</taxon>
        <taxon>Sclerotiniaceae</taxon>
        <taxon>Monilinia</taxon>
    </lineage>
</organism>
<evidence type="ECO:0000313" key="6">
    <source>
        <dbReference type="Proteomes" id="UP000672032"/>
    </source>
</evidence>
<evidence type="ECO:0000256" key="3">
    <source>
        <dbReference type="ARBA" id="ARBA00023242"/>
    </source>
</evidence>
<dbReference type="GO" id="GO:0006357">
    <property type="term" value="P:regulation of transcription by RNA polymerase II"/>
    <property type="evidence" value="ECO:0007669"/>
    <property type="project" value="InterPro"/>
</dbReference>
<dbReference type="AlphaFoldDB" id="A0A8A3P898"/>